<organism evidence="1 2">
    <name type="scientific">Chrysochromulina tobinii</name>
    <dbReference type="NCBI Taxonomy" id="1460289"/>
    <lineage>
        <taxon>Eukaryota</taxon>
        <taxon>Haptista</taxon>
        <taxon>Haptophyta</taxon>
        <taxon>Prymnesiophyceae</taxon>
        <taxon>Prymnesiales</taxon>
        <taxon>Chrysochromulinaceae</taxon>
        <taxon>Chrysochromulina</taxon>
    </lineage>
</organism>
<name>A0A0M0JGS4_9EUKA</name>
<dbReference type="EMBL" id="JWZX01002946">
    <property type="protein sequence ID" value="KOO25660.1"/>
    <property type="molecule type" value="Genomic_DNA"/>
</dbReference>
<evidence type="ECO:0000313" key="2">
    <source>
        <dbReference type="Proteomes" id="UP000037460"/>
    </source>
</evidence>
<keyword evidence="2" id="KW-1185">Reference proteome</keyword>
<gene>
    <name evidence="1" type="ORF">Ctob_008891</name>
</gene>
<dbReference type="Proteomes" id="UP000037460">
    <property type="component" value="Unassembled WGS sequence"/>
</dbReference>
<accession>A0A0M0JGS4</accession>
<dbReference type="OrthoDB" id="4485930at2759"/>
<dbReference type="AlphaFoldDB" id="A0A0M0JGS4"/>
<evidence type="ECO:0000313" key="1">
    <source>
        <dbReference type="EMBL" id="KOO25660.1"/>
    </source>
</evidence>
<proteinExistence type="predicted"/>
<sequence length="550" mass="60103">MRSEVEAFGFVESVGSAVVSSSARPGGTTAVLCCERRSTPAKPLGAPPLGCVGRGAWQRGEANGIVCFSFKILASKQADGSRMRLGIVAQGARGSLDYALWFSPSTGMVSESAHCLAAEREVGKLGEPVMQGNLGNGKASQSQVDVQADTLKNELRFSIVDGEGYRHPWTVATIRKKPVPLPAVFAPVVRLGRPGDAVELSRVSCYLPGGVLREQLRLPPLGVLTSELEVALAMPDPSISADEIAAAKAWLAESRQVQGQAEQGHGCPFVWIDAEALRSSAEAMPRMLPLQLLRQRHPEWLIEETITLEAACKRSFASDHLAVSHRWDEREEPDPTGVQLEAIRAFLIQRPHIKQVWIDYCCLPQAMGCGSPMAKLGSTVAEADARNEAERQQFRLQLKNVNLLYLGVGVLILTDRSYLSRFWTNFEAWLSMQDVSPEGLISARHAHRRCSIMCVHNAPEALVESLVEEWSNCTAQKAFEKLSSADVMCTNLSDKEVQLPKILELDQRVAALALAFSVQREPSPDTPKAAQWGDSSERTLGIRRSATTRF</sequence>
<reference evidence="2" key="1">
    <citation type="journal article" date="2015" name="PLoS Genet.">
        <title>Genome Sequence and Transcriptome Analyses of Chrysochromulina tobin: Metabolic Tools for Enhanced Algal Fitness in the Prominent Order Prymnesiales (Haptophyceae).</title>
        <authorList>
            <person name="Hovde B.T."/>
            <person name="Deodato C.R."/>
            <person name="Hunsperger H.M."/>
            <person name="Ryken S.A."/>
            <person name="Yost W."/>
            <person name="Jha R.K."/>
            <person name="Patterson J."/>
            <person name="Monnat R.J. Jr."/>
            <person name="Barlow S.B."/>
            <person name="Starkenburg S.R."/>
            <person name="Cattolico R.A."/>
        </authorList>
    </citation>
    <scope>NUCLEOTIDE SEQUENCE</scope>
    <source>
        <strain evidence="2">CCMP291</strain>
    </source>
</reference>
<protein>
    <submittedName>
        <fullName evidence="1">Trafficking protein particle complex 8</fullName>
    </submittedName>
</protein>
<comment type="caution">
    <text evidence="1">The sequence shown here is derived from an EMBL/GenBank/DDBJ whole genome shotgun (WGS) entry which is preliminary data.</text>
</comment>